<protein>
    <recommendedName>
        <fullName evidence="3">Zn(2)-C6 fungal-type domain-containing protein</fullName>
    </recommendedName>
</protein>
<dbReference type="PROSITE" id="PS50048">
    <property type="entry name" value="ZN2_CY6_FUNGAL_2"/>
    <property type="match status" value="1"/>
</dbReference>
<keyword evidence="5" id="KW-1185">Reference proteome</keyword>
<dbReference type="GO" id="GO:0008270">
    <property type="term" value="F:zinc ion binding"/>
    <property type="evidence" value="ECO:0007669"/>
    <property type="project" value="InterPro"/>
</dbReference>
<comment type="caution">
    <text evidence="4">The sequence shown here is derived from an EMBL/GenBank/DDBJ whole genome shotgun (WGS) entry which is preliminary data.</text>
</comment>
<evidence type="ECO:0000256" key="1">
    <source>
        <dbReference type="ARBA" id="ARBA00023242"/>
    </source>
</evidence>
<evidence type="ECO:0000313" key="4">
    <source>
        <dbReference type="EMBL" id="KAK3943415.1"/>
    </source>
</evidence>
<dbReference type="GO" id="GO:0000981">
    <property type="term" value="F:DNA-binding transcription factor activity, RNA polymerase II-specific"/>
    <property type="evidence" value="ECO:0007669"/>
    <property type="project" value="InterPro"/>
</dbReference>
<dbReference type="InterPro" id="IPR036864">
    <property type="entry name" value="Zn2-C6_fun-type_DNA-bd_sf"/>
</dbReference>
<dbReference type="EMBL" id="MU853766">
    <property type="protein sequence ID" value="KAK3943415.1"/>
    <property type="molecule type" value="Genomic_DNA"/>
</dbReference>
<evidence type="ECO:0000313" key="5">
    <source>
        <dbReference type="Proteomes" id="UP001303473"/>
    </source>
</evidence>
<feature type="domain" description="Zn(2)-C6 fungal-type" evidence="3">
    <location>
        <begin position="46"/>
        <end position="67"/>
    </location>
</feature>
<proteinExistence type="predicted"/>
<dbReference type="Gene3D" id="4.10.240.10">
    <property type="entry name" value="Zn(2)-C6 fungal-type DNA-binding domain"/>
    <property type="match status" value="1"/>
</dbReference>
<dbReference type="Pfam" id="PF00172">
    <property type="entry name" value="Zn_clus"/>
    <property type="match status" value="1"/>
</dbReference>
<sequence length="167" mass="18367">MARITKHMHRRSRTGLSAFFGYTACCRFCFVCHTSPDLQANVSNQGCYTCRLRRKKCDEGSPMCSACRMLVSLATAVSEGAWRWNAMVRRETWRRKGSGASGTLGFSSDYSAPGEDLQATRRRRSAPRRLTSSAAGLLTLAYVDRLLGVDASQLRAGTSSRSLAAVE</sequence>
<dbReference type="CDD" id="cd00067">
    <property type="entry name" value="GAL4"/>
    <property type="match status" value="1"/>
</dbReference>
<dbReference type="AlphaFoldDB" id="A0AAN6S7L7"/>
<accession>A0AAN6S7L7</accession>
<reference evidence="5" key="1">
    <citation type="journal article" date="2023" name="Mol. Phylogenet. Evol.">
        <title>Genome-scale phylogeny and comparative genomics of the fungal order Sordariales.</title>
        <authorList>
            <person name="Hensen N."/>
            <person name="Bonometti L."/>
            <person name="Westerberg I."/>
            <person name="Brannstrom I.O."/>
            <person name="Guillou S."/>
            <person name="Cros-Aarteil S."/>
            <person name="Calhoun S."/>
            <person name="Haridas S."/>
            <person name="Kuo A."/>
            <person name="Mondo S."/>
            <person name="Pangilinan J."/>
            <person name="Riley R."/>
            <person name="LaButti K."/>
            <person name="Andreopoulos B."/>
            <person name="Lipzen A."/>
            <person name="Chen C."/>
            <person name="Yan M."/>
            <person name="Daum C."/>
            <person name="Ng V."/>
            <person name="Clum A."/>
            <person name="Steindorff A."/>
            <person name="Ohm R.A."/>
            <person name="Martin F."/>
            <person name="Silar P."/>
            <person name="Natvig D.O."/>
            <person name="Lalanne C."/>
            <person name="Gautier V."/>
            <person name="Ament-Velasquez S.L."/>
            <person name="Kruys A."/>
            <person name="Hutchinson M.I."/>
            <person name="Powell A.J."/>
            <person name="Barry K."/>
            <person name="Miller A.N."/>
            <person name="Grigoriev I.V."/>
            <person name="Debuchy R."/>
            <person name="Gladieux P."/>
            <person name="Hiltunen Thoren M."/>
            <person name="Johannesson H."/>
        </authorList>
    </citation>
    <scope>NUCLEOTIDE SEQUENCE [LARGE SCALE GENOMIC DNA]</scope>
    <source>
        <strain evidence="5">CBS 340.73</strain>
    </source>
</reference>
<gene>
    <name evidence="4" type="ORF">QBC46DRAFT_40144</name>
</gene>
<keyword evidence="1" id="KW-0539">Nucleus</keyword>
<organism evidence="4 5">
    <name type="scientific">Diplogelasinospora grovesii</name>
    <dbReference type="NCBI Taxonomy" id="303347"/>
    <lineage>
        <taxon>Eukaryota</taxon>
        <taxon>Fungi</taxon>
        <taxon>Dikarya</taxon>
        <taxon>Ascomycota</taxon>
        <taxon>Pezizomycotina</taxon>
        <taxon>Sordariomycetes</taxon>
        <taxon>Sordariomycetidae</taxon>
        <taxon>Sordariales</taxon>
        <taxon>Diplogelasinosporaceae</taxon>
        <taxon>Diplogelasinospora</taxon>
    </lineage>
</organism>
<evidence type="ECO:0000259" key="3">
    <source>
        <dbReference type="PROSITE" id="PS50048"/>
    </source>
</evidence>
<dbReference type="Proteomes" id="UP001303473">
    <property type="component" value="Unassembled WGS sequence"/>
</dbReference>
<dbReference type="SUPFAM" id="SSF57701">
    <property type="entry name" value="Zn2/Cys6 DNA-binding domain"/>
    <property type="match status" value="1"/>
</dbReference>
<dbReference type="InterPro" id="IPR001138">
    <property type="entry name" value="Zn2Cys6_DnaBD"/>
</dbReference>
<evidence type="ECO:0000256" key="2">
    <source>
        <dbReference type="SAM" id="MobiDB-lite"/>
    </source>
</evidence>
<name>A0AAN6S7L7_9PEZI</name>
<feature type="region of interest" description="Disordered" evidence="2">
    <location>
        <begin position="97"/>
        <end position="128"/>
    </location>
</feature>